<evidence type="ECO:0000313" key="1">
    <source>
        <dbReference type="EMBL" id="SCU92141.1"/>
    </source>
</evidence>
<accession>A0A1G4JN86</accession>
<protein>
    <submittedName>
        <fullName evidence="1">LAMI_0E08966g1_1</fullName>
    </submittedName>
</protein>
<organism evidence="1 2">
    <name type="scientific">Lachancea mirantina</name>
    <dbReference type="NCBI Taxonomy" id="1230905"/>
    <lineage>
        <taxon>Eukaryota</taxon>
        <taxon>Fungi</taxon>
        <taxon>Dikarya</taxon>
        <taxon>Ascomycota</taxon>
        <taxon>Saccharomycotina</taxon>
        <taxon>Saccharomycetes</taxon>
        <taxon>Saccharomycetales</taxon>
        <taxon>Saccharomycetaceae</taxon>
        <taxon>Lachancea</taxon>
    </lineage>
</organism>
<reference evidence="1 2" key="1">
    <citation type="submission" date="2016-03" db="EMBL/GenBank/DDBJ databases">
        <authorList>
            <person name="Devillers H."/>
        </authorList>
    </citation>
    <scope>NUCLEOTIDE SEQUENCE [LARGE SCALE GENOMIC DNA]</scope>
    <source>
        <strain evidence="1">CBS 11717</strain>
    </source>
</reference>
<evidence type="ECO:0000313" key="2">
    <source>
        <dbReference type="Proteomes" id="UP000191024"/>
    </source>
</evidence>
<proteinExistence type="predicted"/>
<keyword evidence="2" id="KW-1185">Reference proteome</keyword>
<name>A0A1G4JN86_9SACH</name>
<sequence length="69" mass="7842">MPGIITSRDEWTISLHPRECLAGNKPRNSVPHPQRHVLFPPIVKAQFIVGSEEYIPLLHDGIKDTDEMI</sequence>
<dbReference type="Proteomes" id="UP000191024">
    <property type="component" value="Chromosome E"/>
</dbReference>
<gene>
    <name evidence="1" type="ORF">LAMI_0E08966G</name>
</gene>
<dbReference type="EMBL" id="LT598465">
    <property type="protein sequence ID" value="SCU92141.1"/>
    <property type="molecule type" value="Genomic_DNA"/>
</dbReference>
<dbReference type="OrthoDB" id="4039380at2759"/>
<dbReference type="AlphaFoldDB" id="A0A1G4JN86"/>